<dbReference type="GeneID" id="122132686"/>
<evidence type="ECO:0000313" key="2">
    <source>
        <dbReference type="Proteomes" id="UP000515152"/>
    </source>
</evidence>
<dbReference type="InterPro" id="IPR000909">
    <property type="entry name" value="PLipase_C_PInositol-sp_X_dom"/>
</dbReference>
<name>A0A8M1KH62_CLUHA</name>
<feature type="domain" description="Phosphatidylinositol-specific phospholipase C X" evidence="1">
    <location>
        <begin position="16"/>
        <end position="149"/>
    </location>
</feature>
<accession>A0A8M1KH62</accession>
<dbReference type="SMART" id="SM00148">
    <property type="entry name" value="PLCXc"/>
    <property type="match status" value="1"/>
</dbReference>
<protein>
    <submittedName>
        <fullName evidence="3">1-phosphatidylinositol phosphodiesterase-like</fullName>
    </submittedName>
</protein>
<dbReference type="AlphaFoldDB" id="A0A8M1KH62"/>
<evidence type="ECO:0000259" key="1">
    <source>
        <dbReference type="SMART" id="SM00148"/>
    </source>
</evidence>
<proteinExistence type="predicted"/>
<dbReference type="PANTHER" id="PTHR13593">
    <property type="match status" value="1"/>
</dbReference>
<dbReference type="GO" id="GO:0008081">
    <property type="term" value="F:phosphoric diester hydrolase activity"/>
    <property type="evidence" value="ECO:0007669"/>
    <property type="project" value="TreeGrafter"/>
</dbReference>
<sequence length="259" mass="29109">MAATRSPVNWMASLPEDKSLSSITIPGTHKSLSYDGLILYRCQELDLQAQLNAGVRYFDMELKTGIIDRTTIYVKIGTIFKYVRFTDVLKTFKVFLSNQELETVLLRVTPDRNAVHIVKDLFSQDLNVWKEPNVPSVSQVRGKIVLIQSSTFHVGVAPGVTLIFHNRKPKEEQLPEHLRQAGKYCVDHLVVTDTSSTNLFDVPEKVAKKLNSVVGHHLEMLLKDSNRPPCLGVIAMDFPGPELIKTVIAFNLRGATKLR</sequence>
<dbReference type="OrthoDB" id="1046782at2759"/>
<dbReference type="Pfam" id="PF00388">
    <property type="entry name" value="PI-PLC-X"/>
    <property type="match status" value="1"/>
</dbReference>
<gene>
    <name evidence="3" type="primary">LOC122132686</name>
</gene>
<dbReference type="KEGG" id="char:122132686"/>
<organism evidence="2 3">
    <name type="scientific">Clupea harengus</name>
    <name type="common">Atlantic herring</name>
    <dbReference type="NCBI Taxonomy" id="7950"/>
    <lineage>
        <taxon>Eukaryota</taxon>
        <taxon>Metazoa</taxon>
        <taxon>Chordata</taxon>
        <taxon>Craniata</taxon>
        <taxon>Vertebrata</taxon>
        <taxon>Euteleostomi</taxon>
        <taxon>Actinopterygii</taxon>
        <taxon>Neopterygii</taxon>
        <taxon>Teleostei</taxon>
        <taxon>Clupei</taxon>
        <taxon>Clupeiformes</taxon>
        <taxon>Clupeoidei</taxon>
        <taxon>Clupeidae</taxon>
        <taxon>Clupea</taxon>
    </lineage>
</organism>
<keyword evidence="2" id="KW-1185">Reference proteome</keyword>
<dbReference type="PANTHER" id="PTHR13593:SF147">
    <property type="entry name" value="1-PHOSPHATIDYLINOSITOL PHOSPHODIESTERASE-LIKE-RELATED"/>
    <property type="match status" value="1"/>
</dbReference>
<dbReference type="Proteomes" id="UP000515152">
    <property type="component" value="Unplaced"/>
</dbReference>
<evidence type="ECO:0000313" key="3">
    <source>
        <dbReference type="RefSeq" id="XP_042563232.1"/>
    </source>
</evidence>
<reference evidence="3" key="1">
    <citation type="submission" date="2025-08" db="UniProtKB">
        <authorList>
            <consortium name="RefSeq"/>
        </authorList>
    </citation>
    <scope>IDENTIFICATION</scope>
</reference>
<dbReference type="PROSITE" id="PS50007">
    <property type="entry name" value="PIPLC_X_DOMAIN"/>
    <property type="match status" value="1"/>
</dbReference>
<dbReference type="InterPro" id="IPR051057">
    <property type="entry name" value="PI-PLC_domain"/>
</dbReference>
<dbReference type="RefSeq" id="XP_042563232.1">
    <property type="nucleotide sequence ID" value="XM_042707298.1"/>
</dbReference>